<proteinExistence type="predicted"/>
<dbReference type="CDD" id="cd07302">
    <property type="entry name" value="CHD"/>
    <property type="match status" value="1"/>
</dbReference>
<dbReference type="SUPFAM" id="SSF55073">
    <property type="entry name" value="Nucleotide cyclase"/>
    <property type="match status" value="1"/>
</dbReference>
<gene>
    <name evidence="2" type="ORF">LCGC14_1434800</name>
</gene>
<dbReference type="Pfam" id="PF00211">
    <property type="entry name" value="Guanylate_cyc"/>
    <property type="match status" value="1"/>
</dbReference>
<dbReference type="GO" id="GO:0035556">
    <property type="term" value="P:intracellular signal transduction"/>
    <property type="evidence" value="ECO:0007669"/>
    <property type="project" value="InterPro"/>
</dbReference>
<accession>A0A0F9JN09</accession>
<dbReference type="AlphaFoldDB" id="A0A0F9JN09"/>
<protein>
    <recommendedName>
        <fullName evidence="1">Guanylate cyclase domain-containing protein</fullName>
    </recommendedName>
</protein>
<organism evidence="2">
    <name type="scientific">marine sediment metagenome</name>
    <dbReference type="NCBI Taxonomy" id="412755"/>
    <lineage>
        <taxon>unclassified sequences</taxon>
        <taxon>metagenomes</taxon>
        <taxon>ecological metagenomes</taxon>
    </lineage>
</organism>
<dbReference type="InterPro" id="IPR001054">
    <property type="entry name" value="A/G_cyclase"/>
</dbReference>
<sequence>MIVLNLNHYKTILEQFQASRDKHPESDGRKVPKDTSELPLGGIRTVKAAVLVLDIADSKKANSSLGKLKFTEWIGLALHLFFHCVDDYNGLVDKYTGDGAMISFSLGSSAERCQNARNCALKISEILNKILNPLYKSNNYRTMNLRIGIDFGQIRIERIGKRATTHLIIIGNAANYAKNIEQFAKNIDYVQNTALCMGYDVLYNIPVNERKFKDGTYKYKKITTFSGQSEMDKTKPYPIYQYNGRYLDD</sequence>
<evidence type="ECO:0000313" key="2">
    <source>
        <dbReference type="EMBL" id="KKM71028.1"/>
    </source>
</evidence>
<dbReference type="Gene3D" id="3.30.70.1230">
    <property type="entry name" value="Nucleotide cyclase"/>
    <property type="match status" value="1"/>
</dbReference>
<dbReference type="InterPro" id="IPR029787">
    <property type="entry name" value="Nucleotide_cyclase"/>
</dbReference>
<reference evidence="2" key="1">
    <citation type="journal article" date="2015" name="Nature">
        <title>Complex archaea that bridge the gap between prokaryotes and eukaryotes.</title>
        <authorList>
            <person name="Spang A."/>
            <person name="Saw J.H."/>
            <person name="Jorgensen S.L."/>
            <person name="Zaremba-Niedzwiedzka K."/>
            <person name="Martijn J."/>
            <person name="Lind A.E."/>
            <person name="van Eijk R."/>
            <person name="Schleper C."/>
            <person name="Guy L."/>
            <person name="Ettema T.J."/>
        </authorList>
    </citation>
    <scope>NUCLEOTIDE SEQUENCE</scope>
</reference>
<dbReference type="PROSITE" id="PS50125">
    <property type="entry name" value="GUANYLATE_CYCLASE_2"/>
    <property type="match status" value="1"/>
</dbReference>
<dbReference type="GO" id="GO:0009190">
    <property type="term" value="P:cyclic nucleotide biosynthetic process"/>
    <property type="evidence" value="ECO:0007669"/>
    <property type="project" value="InterPro"/>
</dbReference>
<evidence type="ECO:0000259" key="1">
    <source>
        <dbReference type="PROSITE" id="PS50125"/>
    </source>
</evidence>
<dbReference type="EMBL" id="LAZR01009710">
    <property type="protein sequence ID" value="KKM71028.1"/>
    <property type="molecule type" value="Genomic_DNA"/>
</dbReference>
<feature type="domain" description="Guanylate cyclase" evidence="1">
    <location>
        <begin position="49"/>
        <end position="181"/>
    </location>
</feature>
<comment type="caution">
    <text evidence="2">The sequence shown here is derived from an EMBL/GenBank/DDBJ whole genome shotgun (WGS) entry which is preliminary data.</text>
</comment>
<name>A0A0F9JN09_9ZZZZ</name>